<feature type="region of interest" description="Disordered" evidence="1">
    <location>
        <begin position="288"/>
        <end position="307"/>
    </location>
</feature>
<protein>
    <submittedName>
        <fullName evidence="2">Uncharacterized protein</fullName>
    </submittedName>
</protein>
<feature type="compositionally biased region" description="Polar residues" evidence="1">
    <location>
        <begin position="289"/>
        <end position="307"/>
    </location>
</feature>
<name>A0A0K1ET10_CHOCO</name>
<dbReference type="AlphaFoldDB" id="A0A0K1ET10"/>
<accession>A0A0K1ET10</accession>
<evidence type="ECO:0000313" key="3">
    <source>
        <dbReference type="Proteomes" id="UP000067626"/>
    </source>
</evidence>
<sequence length="307" mass="33455">MLHATPWIMRFDIRGAVLPTSPRASTPVVLERAAAQAPDGGVLITSGTGESRQAAEIASWAMKRPKRVTSHEAGARLDHVAFSVEQATGNVFGQDQSPLPDLGDLSAFGDWFSVATTLLRTAQQRGDYDPASTRSVGLAQNDYLVDLKVAPFYLRMSESARMVEISQTHLKGILDAAGELLDGITTPETFDAVVASIRRIASATRDNEGAAQKLSQTLQGVLSIHRGELHIAYLRANVFLSRDPESGYALIAQNMSLRRFHGVLDLDKCKRFSAWLLARRAPHGVTDWAQHTTSAGRQPNDSPAWTR</sequence>
<dbReference type="EMBL" id="CP012159">
    <property type="protein sequence ID" value="AKT43939.1"/>
    <property type="molecule type" value="Genomic_DNA"/>
</dbReference>
<evidence type="ECO:0000256" key="1">
    <source>
        <dbReference type="SAM" id="MobiDB-lite"/>
    </source>
</evidence>
<dbReference type="Proteomes" id="UP000067626">
    <property type="component" value="Chromosome"/>
</dbReference>
<dbReference type="KEGG" id="ccro:CMC5_081760"/>
<keyword evidence="3" id="KW-1185">Reference proteome</keyword>
<evidence type="ECO:0000313" key="2">
    <source>
        <dbReference type="EMBL" id="AKT43939.1"/>
    </source>
</evidence>
<organism evidence="2 3">
    <name type="scientific">Chondromyces crocatus</name>
    <dbReference type="NCBI Taxonomy" id="52"/>
    <lineage>
        <taxon>Bacteria</taxon>
        <taxon>Pseudomonadati</taxon>
        <taxon>Myxococcota</taxon>
        <taxon>Polyangia</taxon>
        <taxon>Polyangiales</taxon>
        <taxon>Polyangiaceae</taxon>
        <taxon>Chondromyces</taxon>
    </lineage>
</organism>
<gene>
    <name evidence="2" type="ORF">CMC5_081760</name>
</gene>
<reference evidence="2 3" key="1">
    <citation type="submission" date="2015-07" db="EMBL/GenBank/DDBJ databases">
        <title>Genome analysis of myxobacterium Chondromyces crocatus Cm c5 reveals a high potential for natural compound synthesis and the genetic basis for the loss of fruiting body formation.</title>
        <authorList>
            <person name="Zaburannyi N."/>
            <person name="Bunk B."/>
            <person name="Maier J."/>
            <person name="Overmann J."/>
            <person name="Mueller R."/>
        </authorList>
    </citation>
    <scope>NUCLEOTIDE SEQUENCE [LARGE SCALE GENOMIC DNA]</scope>
    <source>
        <strain evidence="2 3">Cm c5</strain>
    </source>
</reference>
<proteinExistence type="predicted"/>